<protein>
    <recommendedName>
        <fullName evidence="3">DUF3558 domain-containing protein</fullName>
    </recommendedName>
</protein>
<keyword evidence="2" id="KW-1185">Reference proteome</keyword>
<dbReference type="PROSITE" id="PS51257">
    <property type="entry name" value="PROKAR_LIPOPROTEIN"/>
    <property type="match status" value="1"/>
</dbReference>
<evidence type="ECO:0008006" key="3">
    <source>
        <dbReference type="Google" id="ProtNLM"/>
    </source>
</evidence>
<sequence>MVNSGSRRAAFVVGIVLLGLVGGCAGEDLSRSNYQRTTVTAEAGSGQVPTGPITDPTVSLSALRAVDPCALLSDDIVGALGTVADDPYESEWGSCSVDVEDAGGKTIELGVDLGDSPMSPEATGVIEDLPLTETKIDDVTCYVTAITSTEPALGVTVQVGYQGGNPCDVGFTTLQKVVQSLRADPVTYDVPAGSLLEADPCESADEGALSSALGGEASRRPMGLHECDLQTDSDPTISVRFREGYAPDTSDGGTEVDLGGGVKGIQEKGTTDIGECSVRWVHLAGEEDANELATVNYYDYTDGADKDVACAGALEVAKSVAPNLPGA</sequence>
<name>A0A934V5N0_9PSEU</name>
<accession>A0A934V5N0</accession>
<gene>
    <name evidence="1" type="ORF">JHE00_16120</name>
</gene>
<dbReference type="AlphaFoldDB" id="A0A934V5N0"/>
<evidence type="ECO:0000313" key="2">
    <source>
        <dbReference type="Proteomes" id="UP000635245"/>
    </source>
</evidence>
<proteinExistence type="predicted"/>
<reference evidence="1" key="1">
    <citation type="submission" date="2020-12" db="EMBL/GenBank/DDBJ databases">
        <title>Prauserella sp. ASG 168, a novel actinomycete isolated from cave rock.</title>
        <authorList>
            <person name="Suriyachadkun C."/>
        </authorList>
    </citation>
    <scope>NUCLEOTIDE SEQUENCE</scope>
    <source>
        <strain evidence="1">ASG 168</strain>
    </source>
</reference>
<evidence type="ECO:0000313" key="1">
    <source>
        <dbReference type="EMBL" id="MBK1785859.1"/>
    </source>
</evidence>
<dbReference type="Proteomes" id="UP000635245">
    <property type="component" value="Unassembled WGS sequence"/>
</dbReference>
<dbReference type="RefSeq" id="WP_200318867.1">
    <property type="nucleotide sequence ID" value="NZ_JAENJH010000003.1"/>
</dbReference>
<organism evidence="1 2">
    <name type="scientific">Prauserella cavernicola</name>
    <dbReference type="NCBI Taxonomy" id="2800127"/>
    <lineage>
        <taxon>Bacteria</taxon>
        <taxon>Bacillati</taxon>
        <taxon>Actinomycetota</taxon>
        <taxon>Actinomycetes</taxon>
        <taxon>Pseudonocardiales</taxon>
        <taxon>Pseudonocardiaceae</taxon>
        <taxon>Prauserella</taxon>
    </lineage>
</organism>
<dbReference type="EMBL" id="JAENJH010000003">
    <property type="protein sequence ID" value="MBK1785859.1"/>
    <property type="molecule type" value="Genomic_DNA"/>
</dbReference>
<comment type="caution">
    <text evidence="1">The sequence shown here is derived from an EMBL/GenBank/DDBJ whole genome shotgun (WGS) entry which is preliminary data.</text>
</comment>